<comment type="caution">
    <text evidence="10">The sequence shown here is derived from an EMBL/GenBank/DDBJ whole genome shotgun (WGS) entry which is preliminary data.</text>
</comment>
<evidence type="ECO:0000256" key="8">
    <source>
        <dbReference type="ARBA" id="ARBA00023303"/>
    </source>
</evidence>
<gene>
    <name evidence="9" type="primary">inx</name>
    <name evidence="10" type="ORF">CDAUBV1_LOCUS5826</name>
</gene>
<dbReference type="GO" id="GO:0034220">
    <property type="term" value="P:monoatomic ion transmembrane transport"/>
    <property type="evidence" value="ECO:0007669"/>
    <property type="project" value="UniProtKB-KW"/>
</dbReference>
<dbReference type="Pfam" id="PF00876">
    <property type="entry name" value="Innexin"/>
    <property type="match status" value="1"/>
</dbReference>
<dbReference type="PROSITE" id="PS51013">
    <property type="entry name" value="PANNEXIN"/>
    <property type="match status" value="1"/>
</dbReference>
<keyword evidence="2 9" id="KW-0813">Transport</keyword>
<comment type="similarity">
    <text evidence="9">Belongs to the pannexin family.</text>
</comment>
<accession>A0AAV2T7Y5</accession>
<evidence type="ECO:0000256" key="9">
    <source>
        <dbReference type="RuleBase" id="RU010713"/>
    </source>
</evidence>
<feature type="transmembrane region" description="Helical" evidence="9">
    <location>
        <begin position="215"/>
        <end position="236"/>
    </location>
</feature>
<evidence type="ECO:0000313" key="11">
    <source>
        <dbReference type="Proteomes" id="UP001497525"/>
    </source>
</evidence>
<proteinExistence type="inferred from homology"/>
<dbReference type="AlphaFoldDB" id="A0AAV2T7Y5"/>
<feature type="transmembrane region" description="Helical" evidence="9">
    <location>
        <begin position="109"/>
        <end position="131"/>
    </location>
</feature>
<keyword evidence="3" id="KW-1003">Cell membrane</keyword>
<name>A0AAV2T7Y5_CALDB</name>
<keyword evidence="6 9" id="KW-0406">Ion transport</keyword>
<dbReference type="Proteomes" id="UP001497525">
    <property type="component" value="Unassembled WGS sequence"/>
</dbReference>
<evidence type="ECO:0000256" key="3">
    <source>
        <dbReference type="ARBA" id="ARBA00022475"/>
    </source>
</evidence>
<comment type="function">
    <text evidence="9">Structural component of the gap junctions.</text>
</comment>
<evidence type="ECO:0000313" key="10">
    <source>
        <dbReference type="EMBL" id="CAL5132951.1"/>
    </source>
</evidence>
<feature type="transmembrane region" description="Helical" evidence="9">
    <location>
        <begin position="304"/>
        <end position="327"/>
    </location>
</feature>
<evidence type="ECO:0000256" key="4">
    <source>
        <dbReference type="ARBA" id="ARBA00022692"/>
    </source>
</evidence>
<evidence type="ECO:0000256" key="5">
    <source>
        <dbReference type="ARBA" id="ARBA00022989"/>
    </source>
</evidence>
<keyword evidence="4 9" id="KW-0812">Transmembrane</keyword>
<protein>
    <recommendedName>
        <fullName evidence="9">Innexin</fullName>
    </recommendedName>
</protein>
<dbReference type="PRINTS" id="PR01262">
    <property type="entry name" value="INNEXIN"/>
</dbReference>
<dbReference type="PANTHER" id="PTHR11893:SF36">
    <property type="entry name" value="INNEXIN-5"/>
    <property type="match status" value="1"/>
</dbReference>
<dbReference type="GO" id="GO:0005886">
    <property type="term" value="C:plasma membrane"/>
    <property type="evidence" value="ECO:0007669"/>
    <property type="project" value="UniProtKB-SubCell"/>
</dbReference>
<keyword evidence="5 9" id="KW-1133">Transmembrane helix</keyword>
<evidence type="ECO:0000256" key="1">
    <source>
        <dbReference type="ARBA" id="ARBA00004651"/>
    </source>
</evidence>
<evidence type="ECO:0000256" key="2">
    <source>
        <dbReference type="ARBA" id="ARBA00022448"/>
    </source>
</evidence>
<keyword evidence="7 9" id="KW-0472">Membrane</keyword>
<evidence type="ECO:0000256" key="7">
    <source>
        <dbReference type="ARBA" id="ARBA00023136"/>
    </source>
</evidence>
<reference evidence="10" key="1">
    <citation type="submission" date="2024-06" db="EMBL/GenBank/DDBJ databases">
        <authorList>
            <person name="Liu X."/>
            <person name="Lenzi L."/>
            <person name="Haldenby T S."/>
            <person name="Uol C."/>
        </authorList>
    </citation>
    <scope>NUCLEOTIDE SEQUENCE</scope>
</reference>
<dbReference type="GO" id="GO:0005921">
    <property type="term" value="C:gap junction"/>
    <property type="evidence" value="ECO:0007669"/>
    <property type="project" value="UniProtKB-UniRule"/>
</dbReference>
<keyword evidence="8 9" id="KW-0407">Ion channel</keyword>
<comment type="subcellular location">
    <subcellularLocation>
        <location evidence="1 9">Cell membrane</location>
        <topology evidence="1 9">Multi-pass membrane protein</topology>
    </subcellularLocation>
</comment>
<evidence type="ECO:0000256" key="6">
    <source>
        <dbReference type="ARBA" id="ARBA00023065"/>
    </source>
</evidence>
<organism evidence="10 11">
    <name type="scientific">Calicophoron daubneyi</name>
    <name type="common">Rumen fluke</name>
    <name type="synonym">Paramphistomum daubneyi</name>
    <dbReference type="NCBI Taxonomy" id="300641"/>
    <lineage>
        <taxon>Eukaryota</taxon>
        <taxon>Metazoa</taxon>
        <taxon>Spiralia</taxon>
        <taxon>Lophotrochozoa</taxon>
        <taxon>Platyhelminthes</taxon>
        <taxon>Trematoda</taxon>
        <taxon>Digenea</taxon>
        <taxon>Plagiorchiida</taxon>
        <taxon>Pronocephalata</taxon>
        <taxon>Paramphistomoidea</taxon>
        <taxon>Paramphistomidae</taxon>
        <taxon>Calicophoron</taxon>
    </lineage>
</organism>
<sequence>MGLEFGKGFIDSLVSSRSSAFAHLEDFADRLSHFFSTVIILMLAGVTMANVYFLRPISCTLPTAPDFKFNDFAESVCWVRGTMALTESDQMPMNMEDWKQVKDKSDISFYQWVPFCLSIQAMLFFLPHVVWESLASYTLGENLDAILTMARNANMAEDSAKRQKSVEGAAYQLFRLSRQHQDNRSSRWARMQRRAAQLPCGTVCVPGKRMGNVVMVTYLFVKLLYLFNAIGQLYIIRTFLGQDGSLFAFGEKLLGTLASKREWSESEFFPRQTYCPVTVRHLGTNNNVYTAICALPVNMFNEKIYIFLWLWIAMVATITGMSMVIWIGRSFLQSCQADFIRDFLVVSLQGQMNEPGRDHPSECSACAVTSDDPGISRFIGEAVRSDGTFLLRMVRSNAGDVVAGEILTCWWHMFIEFERAECAAFEKRRTVYKAQAPLEEQTYGNLNQPDLQTLLNGTPNGKPLTFV</sequence>
<dbReference type="PANTHER" id="PTHR11893">
    <property type="entry name" value="INNEXIN"/>
    <property type="match status" value="1"/>
</dbReference>
<dbReference type="EMBL" id="CAXLJL010000145">
    <property type="protein sequence ID" value="CAL5132951.1"/>
    <property type="molecule type" value="Genomic_DNA"/>
</dbReference>
<feature type="transmembrane region" description="Helical" evidence="9">
    <location>
        <begin position="34"/>
        <end position="54"/>
    </location>
</feature>
<dbReference type="InterPro" id="IPR000990">
    <property type="entry name" value="Innexin"/>
</dbReference>